<keyword evidence="1" id="KW-0732">Signal</keyword>
<name>Q4PMK9_IXOSC</name>
<protein>
    <submittedName>
        <fullName evidence="2">Putative secreted protein</fullName>
    </submittedName>
</protein>
<sequence>MRVLAIVIASLLLLESFYLVECSDRDRGPKYKHQPYCRQFCNGPGNCGPPCPNCKGNWWNPNKCE</sequence>
<evidence type="ECO:0000313" key="2">
    <source>
        <dbReference type="EMBL" id="AAY66753.1"/>
    </source>
</evidence>
<organism evidence="2">
    <name type="scientific">Ixodes scapularis</name>
    <name type="common">Black-legged tick</name>
    <name type="synonym">Deer tick</name>
    <dbReference type="NCBI Taxonomy" id="6945"/>
    <lineage>
        <taxon>Eukaryota</taxon>
        <taxon>Metazoa</taxon>
        <taxon>Ecdysozoa</taxon>
        <taxon>Arthropoda</taxon>
        <taxon>Chelicerata</taxon>
        <taxon>Arachnida</taxon>
        <taxon>Acari</taxon>
        <taxon>Parasitiformes</taxon>
        <taxon>Ixodida</taxon>
        <taxon>Ixodoidea</taxon>
        <taxon>Ixodidae</taxon>
        <taxon>Ixodinae</taxon>
        <taxon>Ixodes</taxon>
    </lineage>
</organism>
<reference evidence="2" key="1">
    <citation type="submission" date="2005-05" db="EMBL/GenBank/DDBJ databases">
        <authorList>
            <person name="Tseng H.-P."/>
            <person name="Hseu T.-H."/>
            <person name="Buhler D.R."/>
            <person name="Wang W.-D."/>
            <person name="Tsai H.-L."/>
            <person name="Hu C.-H."/>
        </authorList>
    </citation>
    <scope>NUCLEOTIDE SEQUENCE</scope>
    <source>
        <strain evidence="2">ISNU-cluster-297</strain>
        <tissue evidence="2">Salivary glands</tissue>
    </source>
</reference>
<reference evidence="2" key="2">
    <citation type="journal article" date="2006" name="Insect Biochem. Mol. Biol.">
        <title>An annotated catalog of salivary gland transcripts from Ixodes scapularis ticks.</title>
        <authorList>
            <person name="Ribeiro J.M."/>
            <person name="Alarcon-Chaidez F."/>
            <person name="Francischetti I.M."/>
            <person name="Mans B.J."/>
            <person name="Mather T.N."/>
            <person name="Valenzuela J.G."/>
            <person name="Wikel S.K."/>
        </authorList>
    </citation>
    <scope>NUCLEOTIDE SEQUENCE</scope>
    <source>
        <strain evidence="2">ISNU-cluster-297</strain>
        <tissue evidence="2">Salivary glands</tissue>
    </source>
</reference>
<proteinExistence type="evidence at transcript level"/>
<evidence type="ECO:0000256" key="1">
    <source>
        <dbReference type="SAM" id="SignalP"/>
    </source>
</evidence>
<feature type="chain" id="PRO_5004241788" evidence="1">
    <location>
        <begin position="23"/>
        <end position="65"/>
    </location>
</feature>
<dbReference type="EMBL" id="DQ066116">
    <property type="protein sequence ID" value="AAY66753.1"/>
    <property type="molecule type" value="mRNA"/>
</dbReference>
<feature type="signal peptide" evidence="1">
    <location>
        <begin position="1"/>
        <end position="22"/>
    </location>
</feature>
<dbReference type="AlphaFoldDB" id="Q4PMK9"/>
<accession>Q4PMK9</accession>